<dbReference type="EMBL" id="AGNL01001789">
    <property type="protein sequence ID" value="EJK76720.1"/>
    <property type="molecule type" value="Genomic_DNA"/>
</dbReference>
<keyword evidence="3" id="KW-1185">Reference proteome</keyword>
<feature type="region of interest" description="Disordered" evidence="1">
    <location>
        <begin position="1"/>
        <end position="32"/>
    </location>
</feature>
<evidence type="ECO:0000313" key="2">
    <source>
        <dbReference type="EMBL" id="EJK76720.1"/>
    </source>
</evidence>
<sequence>MSDREGGVVAKRPKTDGHNDSGERLSRNDIGELKARNDELVTRNEELAARNDELTARNEELKARNDELESEIRALRGEGKHDDSRLPAVTKRTVSVDLSRVDPSLVTQVASFLCRSRELLGLALTCKAFGWRRTPSGSSLIEEAARQFLANQLRPSDVERDALPQHGDGTIAWLSIVDELERLRLPLKFSKLVGRDMEYSGSESSVTNSYDYFSTAITNYVMKRGVHYASYKLVSGDFEIAGIVRPFRDFDFVNEEDGFDMFEKKTLMTFSPSGPMRGLVMCTTASITAGTALRLGLIFRSARAQLIGEDAMRVMSLDCWST</sequence>
<accession>K0TH66</accession>
<organism evidence="2 3">
    <name type="scientific">Thalassiosira oceanica</name>
    <name type="common">Marine diatom</name>
    <dbReference type="NCBI Taxonomy" id="159749"/>
    <lineage>
        <taxon>Eukaryota</taxon>
        <taxon>Sar</taxon>
        <taxon>Stramenopiles</taxon>
        <taxon>Ochrophyta</taxon>
        <taxon>Bacillariophyta</taxon>
        <taxon>Coscinodiscophyceae</taxon>
        <taxon>Thalassiosirophycidae</taxon>
        <taxon>Thalassiosirales</taxon>
        <taxon>Thalassiosiraceae</taxon>
        <taxon>Thalassiosira</taxon>
    </lineage>
</organism>
<name>K0TH66_THAOC</name>
<dbReference type="OrthoDB" id="8918678at2759"/>
<feature type="compositionally biased region" description="Basic and acidic residues" evidence="1">
    <location>
        <begin position="13"/>
        <end position="32"/>
    </location>
</feature>
<gene>
    <name evidence="2" type="ORF">THAOC_01503</name>
</gene>
<evidence type="ECO:0000256" key="1">
    <source>
        <dbReference type="SAM" id="MobiDB-lite"/>
    </source>
</evidence>
<comment type="caution">
    <text evidence="2">The sequence shown here is derived from an EMBL/GenBank/DDBJ whole genome shotgun (WGS) entry which is preliminary data.</text>
</comment>
<evidence type="ECO:0000313" key="3">
    <source>
        <dbReference type="Proteomes" id="UP000266841"/>
    </source>
</evidence>
<dbReference type="Proteomes" id="UP000266841">
    <property type="component" value="Unassembled WGS sequence"/>
</dbReference>
<dbReference type="CDD" id="cd14686">
    <property type="entry name" value="bZIP"/>
    <property type="match status" value="1"/>
</dbReference>
<protein>
    <submittedName>
        <fullName evidence="2">Uncharacterized protein</fullName>
    </submittedName>
</protein>
<proteinExistence type="predicted"/>
<reference evidence="2 3" key="1">
    <citation type="journal article" date="2012" name="Genome Biol.">
        <title>Genome and low-iron response of an oceanic diatom adapted to chronic iron limitation.</title>
        <authorList>
            <person name="Lommer M."/>
            <person name="Specht M."/>
            <person name="Roy A.S."/>
            <person name="Kraemer L."/>
            <person name="Andreson R."/>
            <person name="Gutowska M.A."/>
            <person name="Wolf J."/>
            <person name="Bergner S.V."/>
            <person name="Schilhabel M.B."/>
            <person name="Klostermeier U.C."/>
            <person name="Beiko R.G."/>
            <person name="Rosenstiel P."/>
            <person name="Hippler M."/>
            <person name="Laroche J."/>
        </authorList>
    </citation>
    <scope>NUCLEOTIDE SEQUENCE [LARGE SCALE GENOMIC DNA]</scope>
    <source>
        <strain evidence="2 3">CCMP1005</strain>
    </source>
</reference>
<dbReference type="AlphaFoldDB" id="K0TH66"/>
<dbReference type="Gene3D" id="1.20.5.400">
    <property type="match status" value="1"/>
</dbReference>